<feature type="transmembrane region" description="Helical" evidence="1">
    <location>
        <begin position="36"/>
        <end position="55"/>
    </location>
</feature>
<dbReference type="Proteomes" id="UP001059480">
    <property type="component" value="Unassembled WGS sequence"/>
</dbReference>
<dbReference type="RefSeq" id="WP_256945698.1">
    <property type="nucleotide sequence ID" value="NZ_JANHNZ010000009.1"/>
</dbReference>
<reference evidence="2" key="2">
    <citation type="journal article" date="2023" name="Curr. Microbiol.">
        <title>Granulicatella seriolae sp. nov., a Novel Facultative Anaerobe Isolated from Yellowtail Marine Fish.</title>
        <authorList>
            <person name="Lee M."/>
            <person name="Choi Y.J."/>
            <person name="Farooq A."/>
            <person name="Jeong J.B."/>
            <person name="Jung M.Y."/>
        </authorList>
    </citation>
    <scope>NUCLEOTIDE SEQUENCE</scope>
    <source>
        <strain evidence="2">S8</strain>
    </source>
</reference>
<accession>A0ABT1WQE7</accession>
<evidence type="ECO:0000313" key="2">
    <source>
        <dbReference type="EMBL" id="MCQ9210587.1"/>
    </source>
</evidence>
<keyword evidence="1" id="KW-0812">Transmembrane</keyword>
<dbReference type="EMBL" id="JANHNZ010000009">
    <property type="protein sequence ID" value="MCQ9210587.1"/>
    <property type="molecule type" value="Genomic_DNA"/>
</dbReference>
<evidence type="ECO:0000313" key="3">
    <source>
        <dbReference type="Proteomes" id="UP001059480"/>
    </source>
</evidence>
<keyword evidence="1" id="KW-0472">Membrane</keyword>
<name>A0ABT1WQE7_9LACT</name>
<proteinExistence type="predicted"/>
<keyword evidence="1" id="KW-1133">Transmembrane helix</keyword>
<comment type="caution">
    <text evidence="2">The sequence shown here is derived from an EMBL/GenBank/DDBJ whole genome shotgun (WGS) entry which is preliminary data.</text>
</comment>
<reference evidence="2" key="3">
    <citation type="journal article" date="2023" name="Microbiol. Resour. Announc.">
        <title>Draft Genome Sequence of Granulicatella sp. Strain S8, Isolated from a Marine Fish, Seriola quinqueradiata.</title>
        <authorList>
            <person name="Lee M."/>
            <person name="Farooq A."/>
            <person name="Jeong J.B."/>
            <person name="Jung M.Y."/>
        </authorList>
    </citation>
    <scope>NUCLEOTIDE SEQUENCE</scope>
    <source>
        <strain evidence="2">S8</strain>
    </source>
</reference>
<protein>
    <submittedName>
        <fullName evidence="2">Uncharacterized protein</fullName>
    </submittedName>
</protein>
<organism evidence="2 3">
    <name type="scientific">Granulicatella seriolae</name>
    <dbReference type="NCBI Taxonomy" id="2967226"/>
    <lineage>
        <taxon>Bacteria</taxon>
        <taxon>Bacillati</taxon>
        <taxon>Bacillota</taxon>
        <taxon>Bacilli</taxon>
        <taxon>Lactobacillales</taxon>
        <taxon>Carnobacteriaceae</taxon>
        <taxon>Granulicatella</taxon>
    </lineage>
</organism>
<reference evidence="2" key="1">
    <citation type="submission" date="2022-07" db="EMBL/GenBank/DDBJ databases">
        <authorList>
            <person name="Jung M.-Y."/>
            <person name="Lee M."/>
        </authorList>
    </citation>
    <scope>NUCLEOTIDE SEQUENCE</scope>
    <source>
        <strain evidence="2">S8</strain>
    </source>
</reference>
<sequence length="62" mass="6760">MKNNVCKKCQKPLPEGYKHKKCESCRNAKAQDIKKGIQAAMGVASTVVGIVFVIAKQGKNKL</sequence>
<evidence type="ECO:0000256" key="1">
    <source>
        <dbReference type="SAM" id="Phobius"/>
    </source>
</evidence>
<keyword evidence="3" id="KW-1185">Reference proteome</keyword>
<gene>
    <name evidence="2" type="ORF">NPA36_08490</name>
</gene>